<dbReference type="Proteomes" id="UP000437068">
    <property type="component" value="Unassembled WGS sequence"/>
</dbReference>
<dbReference type="EMBL" id="QXGD01009201">
    <property type="protein sequence ID" value="KAE9158223.1"/>
    <property type="molecule type" value="Genomic_DNA"/>
</dbReference>
<evidence type="ECO:0000313" key="5">
    <source>
        <dbReference type="Proteomes" id="UP000429523"/>
    </source>
</evidence>
<sequence length="56" mass="6408">MTWWRCSKAIIILVVPSVTNVRTVQTGLIRGTPYVAHTKEKYTNFKLNSLIISKTE</sequence>
<dbReference type="EMBL" id="QXGE01010883">
    <property type="protein sequence ID" value="KAE9259354.1"/>
    <property type="molecule type" value="Genomic_DNA"/>
</dbReference>
<keyword evidence="1" id="KW-0732">Signal</keyword>
<accession>A0A6A4API7</accession>
<name>A0A6A4API7_9STRA</name>
<protein>
    <recommendedName>
        <fullName evidence="8">RxLR effector protein</fullName>
    </recommendedName>
</protein>
<gene>
    <name evidence="4" type="ORF">PF001_g33065</name>
    <name evidence="3" type="ORF">PF002_g33164</name>
    <name evidence="2" type="ORF">PF009_g33005</name>
</gene>
<evidence type="ECO:0000313" key="4">
    <source>
        <dbReference type="EMBL" id="KAE9259354.1"/>
    </source>
</evidence>
<evidence type="ECO:0008006" key="8">
    <source>
        <dbReference type="Google" id="ProtNLM"/>
    </source>
</evidence>
<organism evidence="4 6">
    <name type="scientific">Phytophthora fragariae</name>
    <dbReference type="NCBI Taxonomy" id="53985"/>
    <lineage>
        <taxon>Eukaryota</taxon>
        <taxon>Sar</taxon>
        <taxon>Stramenopiles</taxon>
        <taxon>Oomycota</taxon>
        <taxon>Peronosporomycetes</taxon>
        <taxon>Peronosporales</taxon>
        <taxon>Peronosporaceae</taxon>
        <taxon>Phytophthora</taxon>
    </lineage>
</organism>
<dbReference type="AlphaFoldDB" id="A0A6A4API7"/>
<dbReference type="Proteomes" id="UP000429523">
    <property type="component" value="Unassembled WGS sequence"/>
</dbReference>
<evidence type="ECO:0000313" key="7">
    <source>
        <dbReference type="Proteomes" id="UP000440367"/>
    </source>
</evidence>
<reference evidence="5 6" key="1">
    <citation type="submission" date="2018-08" db="EMBL/GenBank/DDBJ databases">
        <title>Genomic investigation of the strawberry pathogen Phytophthora fragariae indicates pathogenicity is determined by transcriptional variation in three key races.</title>
        <authorList>
            <person name="Adams T.M."/>
            <person name="Armitage A.D."/>
            <person name="Sobczyk M.K."/>
            <person name="Bates H.J."/>
            <person name="Dunwell J.M."/>
            <person name="Nellist C.F."/>
            <person name="Harrison R.J."/>
        </authorList>
    </citation>
    <scope>NUCLEOTIDE SEQUENCE [LARGE SCALE GENOMIC DNA]</scope>
    <source>
        <strain evidence="4 6">A4</strain>
        <strain evidence="3 7">BC-1</strain>
        <strain evidence="2 5">NOV-9</strain>
    </source>
</reference>
<evidence type="ECO:0000313" key="6">
    <source>
        <dbReference type="Proteomes" id="UP000437068"/>
    </source>
</evidence>
<feature type="signal peptide" evidence="1">
    <location>
        <begin position="1"/>
        <end position="21"/>
    </location>
</feature>
<feature type="chain" id="PRO_5036166985" description="RxLR effector protein" evidence="1">
    <location>
        <begin position="22"/>
        <end position="56"/>
    </location>
</feature>
<proteinExistence type="predicted"/>
<evidence type="ECO:0000256" key="1">
    <source>
        <dbReference type="SAM" id="SignalP"/>
    </source>
</evidence>
<evidence type="ECO:0000313" key="3">
    <source>
        <dbReference type="EMBL" id="KAE9158223.1"/>
    </source>
</evidence>
<dbReference type="EMBL" id="QXGF01009402">
    <property type="protein sequence ID" value="KAE8916672.1"/>
    <property type="molecule type" value="Genomic_DNA"/>
</dbReference>
<dbReference type="Proteomes" id="UP000440367">
    <property type="component" value="Unassembled WGS sequence"/>
</dbReference>
<comment type="caution">
    <text evidence="4">The sequence shown here is derived from an EMBL/GenBank/DDBJ whole genome shotgun (WGS) entry which is preliminary data.</text>
</comment>
<evidence type="ECO:0000313" key="2">
    <source>
        <dbReference type="EMBL" id="KAE8916672.1"/>
    </source>
</evidence>